<dbReference type="PROSITE" id="PS51257">
    <property type="entry name" value="PROKAR_LIPOPROTEIN"/>
    <property type="match status" value="1"/>
</dbReference>
<reference evidence="1" key="1">
    <citation type="submission" date="2021-07" db="EMBL/GenBank/DDBJ databases">
        <title>Studies on halocins as antimicrobial molecules from haloarchaea.</title>
        <authorList>
            <person name="Kumar S."/>
            <person name="Khare S.K."/>
        </authorList>
    </citation>
    <scope>NUCLEOTIDE SEQUENCE</scope>
    <source>
        <strain evidence="1">NCIM 5678</strain>
        <plasmid evidence="1">pHl5678-2</plasmid>
    </source>
</reference>
<dbReference type="GeneID" id="74530741"/>
<evidence type="ECO:0008006" key="3">
    <source>
        <dbReference type="Google" id="ProtNLM"/>
    </source>
</evidence>
<sequence length="153" mass="16344">MNRRTFLSGVSSGLVAASGCLGSGTSTPVVTDRDVTVVDRGCGEKENTASLEYDTSIDQLHLEGVVSGTTNCGGLDISYTNNESSDRVIVEVIVADSAECPSCTRYYDYEATVSFRETPSVVAVFHSDPELLGDGWTVLLDESKTEKPTTETM</sequence>
<gene>
    <name evidence="1" type="ORF">KU306_17450</name>
</gene>
<protein>
    <recommendedName>
        <fullName evidence="3">Lipoprotein</fullName>
    </recommendedName>
</protein>
<evidence type="ECO:0000313" key="1">
    <source>
        <dbReference type="EMBL" id="UVE52399.1"/>
    </source>
</evidence>
<geneLocation type="plasmid" evidence="1 2">
    <name>pHl5678-2</name>
</geneLocation>
<organism evidence="1 2">
    <name type="scientific">Haloferax larsenii</name>
    <dbReference type="NCBI Taxonomy" id="302484"/>
    <lineage>
        <taxon>Archaea</taxon>
        <taxon>Methanobacteriati</taxon>
        <taxon>Methanobacteriota</taxon>
        <taxon>Stenosarchaea group</taxon>
        <taxon>Halobacteria</taxon>
        <taxon>Halobacteriales</taxon>
        <taxon>Haloferacaceae</taxon>
        <taxon>Haloferax</taxon>
    </lineage>
</organism>
<keyword evidence="2" id="KW-1185">Reference proteome</keyword>
<dbReference type="RefSeq" id="WP_258303773.1">
    <property type="nucleotide sequence ID" value="NZ_CP078065.1"/>
</dbReference>
<name>A0ABY5RJR3_HALLR</name>
<accession>A0ABY5RJR3</accession>
<keyword evidence="1" id="KW-0614">Plasmid</keyword>
<dbReference type="EMBL" id="CP078065">
    <property type="protein sequence ID" value="UVE52399.1"/>
    <property type="molecule type" value="Genomic_DNA"/>
</dbReference>
<proteinExistence type="predicted"/>
<dbReference type="Proteomes" id="UP001058330">
    <property type="component" value="Plasmid pHl5678-2"/>
</dbReference>
<evidence type="ECO:0000313" key="2">
    <source>
        <dbReference type="Proteomes" id="UP001058330"/>
    </source>
</evidence>